<evidence type="ECO:0000256" key="10">
    <source>
        <dbReference type="HAMAP-Rule" id="MF_00575"/>
    </source>
</evidence>
<name>A0A654KI08_TAYEM</name>
<keyword evidence="2 10" id="KW-0444">Lipid biosynthesis</keyword>
<feature type="binding site" evidence="10">
    <location>
        <position position="208"/>
    </location>
    <ligand>
        <name>Mn(2+)</name>
        <dbReference type="ChEBI" id="CHEBI:29035"/>
        <label>1</label>
    </ligand>
</feature>
<dbReference type="InterPro" id="IPR010138">
    <property type="entry name" value="UDP-diacylglucosamine_Hdrlase"/>
</dbReference>
<feature type="binding site" evidence="10">
    <location>
        <position position="48"/>
    </location>
    <ligand>
        <name>Mn(2+)</name>
        <dbReference type="ChEBI" id="CHEBI:29035"/>
        <label>1</label>
    </ligand>
</feature>
<dbReference type="Pfam" id="PF00149">
    <property type="entry name" value="Metallophos"/>
    <property type="match status" value="1"/>
</dbReference>
<dbReference type="GO" id="GO:0009245">
    <property type="term" value="P:lipid A biosynthetic process"/>
    <property type="evidence" value="ECO:0007669"/>
    <property type="project" value="UniProtKB-UniRule"/>
</dbReference>
<evidence type="ECO:0000259" key="11">
    <source>
        <dbReference type="Pfam" id="PF00149"/>
    </source>
</evidence>
<dbReference type="Gene3D" id="3.60.21.10">
    <property type="match status" value="1"/>
</dbReference>
<keyword evidence="4 10" id="KW-0441">Lipid A biosynthesis</keyword>
<evidence type="ECO:0000256" key="3">
    <source>
        <dbReference type="ARBA" id="ARBA00022519"/>
    </source>
</evidence>
<feature type="binding site" evidence="10">
    <location>
        <position position="206"/>
    </location>
    <ligand>
        <name>Mn(2+)</name>
        <dbReference type="ChEBI" id="CHEBI:29035"/>
        <label>2</label>
    </ligand>
</feature>
<feature type="binding site" evidence="10">
    <location>
        <position position="133"/>
    </location>
    <ligand>
        <name>substrate</name>
    </ligand>
</feature>
<feature type="binding site" evidence="10">
    <location>
        <position position="89"/>
    </location>
    <ligand>
        <name>Mn(2+)</name>
        <dbReference type="ChEBI" id="CHEBI:29035"/>
        <label>2</label>
    </ligand>
</feature>
<feature type="domain" description="Calcineurin-like phosphoesterase" evidence="11">
    <location>
        <begin position="12"/>
        <end position="210"/>
    </location>
</feature>
<evidence type="ECO:0000256" key="5">
    <source>
        <dbReference type="ARBA" id="ARBA00022723"/>
    </source>
</evidence>
<dbReference type="GO" id="GO:0008758">
    <property type="term" value="F:UDP-2,3-diacylglucosamine hydrolase activity"/>
    <property type="evidence" value="ECO:0007669"/>
    <property type="project" value="UniProtKB-UniRule"/>
</dbReference>
<evidence type="ECO:0000256" key="1">
    <source>
        <dbReference type="ARBA" id="ARBA00022475"/>
    </source>
</evidence>
<comment type="cofactor">
    <cofactor evidence="10">
        <name>Mn(2+)</name>
        <dbReference type="ChEBI" id="CHEBI:29035"/>
    </cofactor>
    <text evidence="10">Binds 2 Mn(2+) ions per subunit in a binuclear metal center.</text>
</comment>
<evidence type="ECO:0000256" key="2">
    <source>
        <dbReference type="ARBA" id="ARBA00022516"/>
    </source>
</evidence>
<evidence type="ECO:0000256" key="6">
    <source>
        <dbReference type="ARBA" id="ARBA00022801"/>
    </source>
</evidence>
<keyword evidence="7 10" id="KW-0443">Lipid metabolism</keyword>
<feature type="binding site" evidence="10">
    <location>
        <position position="175"/>
    </location>
    <ligand>
        <name>substrate</name>
    </ligand>
</feature>
<dbReference type="InterPro" id="IPR004843">
    <property type="entry name" value="Calcineurin-like_PHP"/>
</dbReference>
<feature type="binding site" evidence="10">
    <location>
        <position position="15"/>
    </location>
    <ligand>
        <name>Mn(2+)</name>
        <dbReference type="ChEBI" id="CHEBI:29035"/>
        <label>1</label>
    </ligand>
</feature>
<keyword evidence="3 10" id="KW-0997">Cell inner membrane</keyword>
<dbReference type="NCBIfam" id="NF003743">
    <property type="entry name" value="PRK05340.1"/>
    <property type="match status" value="1"/>
</dbReference>
<keyword evidence="6 10" id="KW-0378">Hydrolase</keyword>
<dbReference type="KEGG" id="teq:TEQUI_1195"/>
<comment type="similarity">
    <text evidence="10">Belongs to the LpxH family.</text>
</comment>
<accession>A0A654KI08</accession>
<keyword evidence="8 10" id="KW-0472">Membrane</keyword>
<feature type="binding site" evidence="10">
    <location>
        <position position="17"/>
    </location>
    <ligand>
        <name>Mn(2+)</name>
        <dbReference type="ChEBI" id="CHEBI:29035"/>
        <label>1</label>
    </ligand>
</feature>
<dbReference type="HAMAP" id="MF_00575">
    <property type="entry name" value="LpxH"/>
    <property type="match status" value="1"/>
</dbReference>
<comment type="pathway">
    <text evidence="10">Glycolipid biosynthesis; lipid IV(A) biosynthesis; lipid IV(A) from (3R)-3-hydroxytetradecanoyl-[acyl-carrier-protein] and UDP-N-acetyl-alpha-D-glucosamine: step 4/6.</text>
</comment>
<evidence type="ECO:0000313" key="12">
    <source>
        <dbReference type="EMBL" id="ADU92118.1"/>
    </source>
</evidence>
<keyword evidence="9 10" id="KW-0464">Manganese</keyword>
<dbReference type="EMBL" id="CP002456">
    <property type="protein sequence ID" value="ADU92118.1"/>
    <property type="molecule type" value="Genomic_DNA"/>
</dbReference>
<dbReference type="Proteomes" id="UP000007472">
    <property type="component" value="Chromosome"/>
</dbReference>
<dbReference type="InterPro" id="IPR043461">
    <property type="entry name" value="LpxH-like"/>
</dbReference>
<evidence type="ECO:0000256" key="4">
    <source>
        <dbReference type="ARBA" id="ARBA00022556"/>
    </source>
</evidence>
<comment type="caution">
    <text evidence="10">Lacks conserved residue(s) required for the propagation of feature annotation.</text>
</comment>
<dbReference type="PANTHER" id="PTHR34990">
    <property type="entry name" value="UDP-2,3-DIACYLGLUCOSAMINE HYDROLASE-RELATED"/>
    <property type="match status" value="1"/>
</dbReference>
<proteinExistence type="inferred from homology"/>
<dbReference type="CDD" id="cd07398">
    <property type="entry name" value="MPP_YbbF-LpxH"/>
    <property type="match status" value="1"/>
</dbReference>
<gene>
    <name evidence="10" type="primary">lpxH</name>
    <name evidence="12" type="ordered locus">TEQUI_1195</name>
</gene>
<dbReference type="GO" id="GO:0005737">
    <property type="term" value="C:cytoplasm"/>
    <property type="evidence" value="ECO:0007669"/>
    <property type="project" value="InterPro"/>
</dbReference>
<feature type="binding site" evidence="10">
    <location>
        <position position="125"/>
    </location>
    <ligand>
        <name>Mn(2+)</name>
        <dbReference type="ChEBI" id="CHEBI:29035"/>
        <label>2</label>
    </ligand>
</feature>
<comment type="catalytic activity">
    <reaction evidence="10">
        <text>UDP-2-N,3-O-bis[(3R)-3-hydroxytetradecanoyl]-alpha-D-glucosamine + H2O = 2-N,3-O-bis[(3R)-3-hydroxytetradecanoyl]-alpha-D-glucosaminyl 1-phosphate + UMP + 2 H(+)</text>
        <dbReference type="Rhea" id="RHEA:25213"/>
        <dbReference type="ChEBI" id="CHEBI:15377"/>
        <dbReference type="ChEBI" id="CHEBI:15378"/>
        <dbReference type="ChEBI" id="CHEBI:57865"/>
        <dbReference type="ChEBI" id="CHEBI:57957"/>
        <dbReference type="ChEBI" id="CHEBI:78847"/>
        <dbReference type="EC" id="3.6.1.54"/>
    </reaction>
</comment>
<keyword evidence="5 10" id="KW-0479">Metal-binding</keyword>
<evidence type="ECO:0000256" key="9">
    <source>
        <dbReference type="ARBA" id="ARBA00023211"/>
    </source>
</evidence>
<dbReference type="InterPro" id="IPR029052">
    <property type="entry name" value="Metallo-depent_PP-like"/>
</dbReference>
<feature type="binding site" evidence="10">
    <location>
        <position position="171"/>
    </location>
    <ligand>
        <name>substrate</name>
    </ligand>
</feature>
<keyword evidence="1 10" id="KW-1003">Cell membrane</keyword>
<comment type="function">
    <text evidence="10">Hydrolyzes the pyrophosphate bond of UDP-2,3-diacylglucosamine to yield 2,3-diacylglucosamine 1-phosphate (lipid X) and UMP by catalyzing the attack of water at the alpha-P atom. Involved in the biosynthesis of lipid A, a phosphorylated glycolipid that anchors the lipopolysaccharide to the outer membrane of the cell.</text>
</comment>
<dbReference type="UniPathway" id="UPA00359">
    <property type="reaction ID" value="UER00480"/>
</dbReference>
<dbReference type="GO" id="GO:0019897">
    <property type="term" value="C:extrinsic component of plasma membrane"/>
    <property type="evidence" value="ECO:0007669"/>
    <property type="project" value="UniProtKB-UniRule"/>
</dbReference>
<evidence type="ECO:0000313" key="13">
    <source>
        <dbReference type="Proteomes" id="UP000007472"/>
    </source>
</evidence>
<dbReference type="GO" id="GO:0030145">
    <property type="term" value="F:manganese ion binding"/>
    <property type="evidence" value="ECO:0007669"/>
    <property type="project" value="UniProtKB-UniRule"/>
</dbReference>
<protein>
    <recommendedName>
        <fullName evidence="10">UDP-2,3-diacylglucosamine hydrolase</fullName>
        <ecNumber evidence="10">3.6.1.54</ecNumber>
    </recommendedName>
    <alternativeName>
        <fullName evidence="10">UDP-2,3-diacylglucosamine diphosphatase</fullName>
    </alternativeName>
</protein>
<feature type="binding site" evidence="10">
    <location>
        <begin position="89"/>
        <end position="90"/>
    </location>
    <ligand>
        <name>substrate</name>
    </ligand>
</feature>
<evidence type="ECO:0000256" key="7">
    <source>
        <dbReference type="ARBA" id="ARBA00023098"/>
    </source>
</evidence>
<comment type="subcellular location">
    <subcellularLocation>
        <location evidence="10">Cell inner membrane</location>
        <topology evidence="10">Peripheral membrane protein</topology>
        <orientation evidence="10">Cytoplasmic side</orientation>
    </subcellularLocation>
</comment>
<feature type="binding site" evidence="10">
    <location>
        <position position="48"/>
    </location>
    <ligand>
        <name>Mn(2+)</name>
        <dbReference type="ChEBI" id="CHEBI:29035"/>
        <label>2</label>
    </ligand>
</feature>
<dbReference type="EC" id="3.6.1.54" evidence="10"/>
<feature type="binding site" evidence="10">
    <location>
        <position position="206"/>
    </location>
    <ligand>
        <name>substrate</name>
    </ligand>
</feature>
<reference evidence="12 13" key="1">
    <citation type="journal article" date="2011" name="J. Bacteriol.">
        <title>Genome sequence of Taylorella equigenitalis MCE9, the causative agent of contagious equine metritis.</title>
        <authorList>
            <person name="Hebert L."/>
            <person name="Moumen B."/>
            <person name="Duquesne F."/>
            <person name="Breuil M.F."/>
            <person name="Laugier C."/>
            <person name="Batto J.M."/>
            <person name="Renault P."/>
            <person name="Petry S."/>
        </authorList>
    </citation>
    <scope>NUCLEOTIDE SEQUENCE [LARGE SCALE GENOMIC DNA]</scope>
    <source>
        <strain evidence="12 13">MCE9</strain>
    </source>
</reference>
<organism evidence="12 13">
    <name type="scientific">Taylorella equigenitalis (strain MCE9)</name>
    <dbReference type="NCBI Taxonomy" id="937774"/>
    <lineage>
        <taxon>Bacteria</taxon>
        <taxon>Pseudomonadati</taxon>
        <taxon>Pseudomonadota</taxon>
        <taxon>Betaproteobacteria</taxon>
        <taxon>Burkholderiales</taxon>
        <taxon>Alcaligenaceae</taxon>
        <taxon>Taylorella</taxon>
    </lineage>
</organism>
<dbReference type="AlphaFoldDB" id="A0A654KI08"/>
<sequence length="253" mass="29136">MNKLYFTGHTFLVSDIHLGPDIPLTNSNFYDFLVSIQSQANNLIILGDLFDLWYGDDTLLYETPGWLTEAIDKLKAFALAVPTYFIHGNRDFLIGKKFSEITGIHILPDEVILNIGDIKNIHISHGDQMCLDDIAYIRMRKIFRNKIVQKIFLMLPTRTRSKIATKIRDTSESSKKGDKYYYDVPDRAIDSLVMRNSNITDIIHGHTHKPNIHNHGNIKRYVLPDWDYDHDKRGGYIHITPSGQILTEYSTPT</sequence>
<evidence type="ECO:0000256" key="8">
    <source>
        <dbReference type="ARBA" id="ARBA00023136"/>
    </source>
</evidence>
<dbReference type="SUPFAM" id="SSF56300">
    <property type="entry name" value="Metallo-dependent phosphatases"/>
    <property type="match status" value="1"/>
</dbReference>
<dbReference type="PANTHER" id="PTHR34990:SF1">
    <property type="entry name" value="UDP-2,3-DIACYLGLUCOSAMINE HYDROLASE"/>
    <property type="match status" value="1"/>
</dbReference>